<feature type="compositionally biased region" description="Low complexity" evidence="1">
    <location>
        <begin position="69"/>
        <end position="81"/>
    </location>
</feature>
<sequence length="241" mass="26585">MGDVTTPEGVEINHSPAKKTVKSVPTIMRRRFFLGLMGKLGAALGLVAAGVNTAACSPSLPTPETQTAPKPVSSPVPTEVPVHQTERQILENNLQERMKKFGDFKIESLVENFENYWTVDTSERIGLKLRSLPAVKEETNIGGLNEGAIVGGQFVLESINNGEKSKWLIMHRKNLENPRVAYPSDEDRQYTFSTLPPGTENTIKSPINGNEYIFACMNLNGEVFMRPFVDDRPGNIKDAAK</sequence>
<evidence type="ECO:0000256" key="1">
    <source>
        <dbReference type="SAM" id="MobiDB-lite"/>
    </source>
</evidence>
<reference evidence="4" key="1">
    <citation type="submission" date="2017-09" db="EMBL/GenBank/DDBJ databases">
        <title>Depth-based differentiation of microbial function through sediment-hosted aquifers and enrichment of novel symbionts in the deep terrestrial subsurface.</title>
        <authorList>
            <person name="Probst A.J."/>
            <person name="Ladd B."/>
            <person name="Jarett J.K."/>
            <person name="Geller-Mcgrath D.E."/>
            <person name="Sieber C.M.K."/>
            <person name="Emerson J.B."/>
            <person name="Anantharaman K."/>
            <person name="Thomas B.C."/>
            <person name="Malmstrom R."/>
            <person name="Stieglmeier M."/>
            <person name="Klingl A."/>
            <person name="Woyke T."/>
            <person name="Ryan C.M."/>
            <person name="Banfield J.F."/>
        </authorList>
    </citation>
    <scope>NUCLEOTIDE SEQUENCE [LARGE SCALE GENOMIC DNA]</scope>
</reference>
<evidence type="ECO:0000313" key="4">
    <source>
        <dbReference type="Proteomes" id="UP000229631"/>
    </source>
</evidence>
<feature type="transmembrane region" description="Helical" evidence="2">
    <location>
        <begin position="32"/>
        <end position="51"/>
    </location>
</feature>
<evidence type="ECO:0000313" key="3">
    <source>
        <dbReference type="EMBL" id="PIV00707.1"/>
    </source>
</evidence>
<keyword evidence="2" id="KW-0812">Transmembrane</keyword>
<protein>
    <submittedName>
        <fullName evidence="3">Uncharacterized protein</fullName>
    </submittedName>
</protein>
<dbReference type="EMBL" id="PEVC01000044">
    <property type="protein sequence ID" value="PIV00707.1"/>
    <property type="molecule type" value="Genomic_DNA"/>
</dbReference>
<proteinExistence type="predicted"/>
<dbReference type="AlphaFoldDB" id="A0A2M7BC85"/>
<gene>
    <name evidence="3" type="ORF">COS54_02390</name>
</gene>
<accession>A0A2M7BC85</accession>
<keyword evidence="2" id="KW-0472">Membrane</keyword>
<comment type="caution">
    <text evidence="3">The sequence shown here is derived from an EMBL/GenBank/DDBJ whole genome shotgun (WGS) entry which is preliminary data.</text>
</comment>
<feature type="region of interest" description="Disordered" evidence="1">
    <location>
        <begin position="59"/>
        <end position="81"/>
    </location>
</feature>
<organism evidence="3 4">
    <name type="scientific">Candidatus Shapirobacteria bacterium CG03_land_8_20_14_0_80_39_12</name>
    <dbReference type="NCBI Taxonomy" id="1974879"/>
    <lineage>
        <taxon>Bacteria</taxon>
        <taxon>Candidatus Shapironibacteriota</taxon>
    </lineage>
</organism>
<dbReference type="Proteomes" id="UP000229631">
    <property type="component" value="Unassembled WGS sequence"/>
</dbReference>
<keyword evidence="2" id="KW-1133">Transmembrane helix</keyword>
<name>A0A2M7BC85_9BACT</name>
<evidence type="ECO:0000256" key="2">
    <source>
        <dbReference type="SAM" id="Phobius"/>
    </source>
</evidence>